<name>A0A5N6RY00_9BIFI</name>
<dbReference type="Proteomes" id="UP000325415">
    <property type="component" value="Unassembled WGS sequence"/>
</dbReference>
<accession>A0A5N6RY00</accession>
<reference evidence="1 2" key="1">
    <citation type="submission" date="2018-04" db="EMBL/GenBank/DDBJ databases">
        <authorList>
            <person name="Eckel V.P."/>
            <person name="Vogel R.F."/>
        </authorList>
    </citation>
    <scope>NUCLEOTIDE SEQUENCE [LARGE SCALE GENOMIC DNA]</scope>
    <source>
        <strain evidence="2">TMW 2.1764</strain>
    </source>
</reference>
<comment type="caution">
    <text evidence="1">The sequence shown here is derived from an EMBL/GenBank/DDBJ whole genome shotgun (WGS) entry which is preliminary data.</text>
</comment>
<evidence type="ECO:0000313" key="1">
    <source>
        <dbReference type="EMBL" id="KAE8127720.1"/>
    </source>
</evidence>
<gene>
    <name evidence="1" type="ORF">DDE84_07285</name>
</gene>
<dbReference type="EMBL" id="QDAG01000007">
    <property type="protein sequence ID" value="KAE8127720.1"/>
    <property type="molecule type" value="Genomic_DNA"/>
</dbReference>
<proteinExistence type="predicted"/>
<dbReference type="AlphaFoldDB" id="A0A5N6RY00"/>
<keyword evidence="2" id="KW-1185">Reference proteome</keyword>
<protein>
    <submittedName>
        <fullName evidence="1">Uncharacterized protein</fullName>
    </submittedName>
</protein>
<organism evidence="1 2">
    <name type="scientific">Bifidobacterium tibiigranuli</name>
    <dbReference type="NCBI Taxonomy" id="2172043"/>
    <lineage>
        <taxon>Bacteria</taxon>
        <taxon>Bacillati</taxon>
        <taxon>Actinomycetota</taxon>
        <taxon>Actinomycetes</taxon>
        <taxon>Bifidobacteriales</taxon>
        <taxon>Bifidobacteriaceae</taxon>
        <taxon>Bifidobacterium</taxon>
    </lineage>
</organism>
<sequence length="107" mass="12104">MVPIIAHDTKNNIIDSSTIPLASAQRIRFSDFDRTRGFPIAMASPCNFRPESDKHACGAFVARVRSLMQERPFRGRAHIDHASVGEFLPFPLLIYYHVPATTFDLFI</sequence>
<evidence type="ECO:0000313" key="2">
    <source>
        <dbReference type="Proteomes" id="UP000325415"/>
    </source>
</evidence>